<evidence type="ECO:0000313" key="2">
    <source>
        <dbReference type="Proteomes" id="UP000194857"/>
    </source>
</evidence>
<protein>
    <submittedName>
        <fullName evidence="1">Uncharacterized protein</fullName>
    </submittedName>
</protein>
<sequence>MKLLKGFVDAAARRLGYVPETEVRDKLDYSFSVAKRLDEHREVVEQILARTTLFHDCPWHAMHMAAQDDYLMRLFHMVHGCWPEEVEHGYTPADATKLKGARLPPSKLPRRILPEVRKRPAILGVCCLPEHHSAGKASSPDWAEISYMARDTKGV</sequence>
<proteinExistence type="predicted"/>
<evidence type="ECO:0000313" key="1">
    <source>
        <dbReference type="EMBL" id="OTI63160.1"/>
    </source>
</evidence>
<dbReference type="Proteomes" id="UP000194857">
    <property type="component" value="Unassembled WGS sequence"/>
</dbReference>
<name>A0A241XRV9_PSEAI</name>
<dbReference type="RefSeq" id="WP_065327528.1">
    <property type="nucleotide sequence ID" value="NZ_NFFZ01000004.1"/>
</dbReference>
<reference evidence="1 2" key="1">
    <citation type="submission" date="2017-05" db="EMBL/GenBank/DDBJ databases">
        <authorList>
            <person name="Song R."/>
            <person name="Chenine A.L."/>
            <person name="Ruprecht R.M."/>
        </authorList>
    </citation>
    <scope>NUCLEOTIDE SEQUENCE [LARGE SCALE GENOMIC DNA]</scope>
    <source>
        <strain evidence="1 2">S567_C10_BS</strain>
    </source>
</reference>
<dbReference type="EMBL" id="NFFZ01000004">
    <property type="protein sequence ID" value="OTI63160.1"/>
    <property type="molecule type" value="Genomic_DNA"/>
</dbReference>
<dbReference type="AlphaFoldDB" id="A0A241XRV9"/>
<organism evidence="1 2">
    <name type="scientific">Pseudomonas aeruginosa</name>
    <dbReference type="NCBI Taxonomy" id="287"/>
    <lineage>
        <taxon>Bacteria</taxon>
        <taxon>Pseudomonadati</taxon>
        <taxon>Pseudomonadota</taxon>
        <taxon>Gammaproteobacteria</taxon>
        <taxon>Pseudomonadales</taxon>
        <taxon>Pseudomonadaceae</taxon>
        <taxon>Pseudomonas</taxon>
    </lineage>
</organism>
<gene>
    <name evidence="1" type="ORF">CAZ10_10015</name>
</gene>
<comment type="caution">
    <text evidence="1">The sequence shown here is derived from an EMBL/GenBank/DDBJ whole genome shotgun (WGS) entry which is preliminary data.</text>
</comment>
<accession>A0A241XRV9</accession>